<proteinExistence type="predicted"/>
<gene>
    <name evidence="1" type="ORF">BDZ94DRAFT_1254748</name>
</gene>
<organism evidence="1 2">
    <name type="scientific">Collybia nuda</name>
    <dbReference type="NCBI Taxonomy" id="64659"/>
    <lineage>
        <taxon>Eukaryota</taxon>
        <taxon>Fungi</taxon>
        <taxon>Dikarya</taxon>
        <taxon>Basidiomycota</taxon>
        <taxon>Agaricomycotina</taxon>
        <taxon>Agaricomycetes</taxon>
        <taxon>Agaricomycetidae</taxon>
        <taxon>Agaricales</taxon>
        <taxon>Tricholomatineae</taxon>
        <taxon>Clitocybaceae</taxon>
        <taxon>Collybia</taxon>
    </lineage>
</organism>
<reference evidence="1" key="1">
    <citation type="submission" date="2020-11" db="EMBL/GenBank/DDBJ databases">
        <authorList>
            <consortium name="DOE Joint Genome Institute"/>
            <person name="Ahrendt S."/>
            <person name="Riley R."/>
            <person name="Andreopoulos W."/>
            <person name="Labutti K."/>
            <person name="Pangilinan J."/>
            <person name="Ruiz-Duenas F.J."/>
            <person name="Barrasa J.M."/>
            <person name="Sanchez-Garcia M."/>
            <person name="Camarero S."/>
            <person name="Miyauchi S."/>
            <person name="Serrano A."/>
            <person name="Linde D."/>
            <person name="Babiker R."/>
            <person name="Drula E."/>
            <person name="Ayuso-Fernandez I."/>
            <person name="Pacheco R."/>
            <person name="Padilla G."/>
            <person name="Ferreira P."/>
            <person name="Barriuso J."/>
            <person name="Kellner H."/>
            <person name="Castanera R."/>
            <person name="Alfaro M."/>
            <person name="Ramirez L."/>
            <person name="Pisabarro A.G."/>
            <person name="Kuo A."/>
            <person name="Tritt A."/>
            <person name="Lipzen A."/>
            <person name="He G."/>
            <person name="Yan M."/>
            <person name="Ng V."/>
            <person name="Cullen D."/>
            <person name="Martin F."/>
            <person name="Rosso M.-N."/>
            <person name="Henrissat B."/>
            <person name="Hibbett D."/>
            <person name="Martinez A.T."/>
            <person name="Grigoriev I.V."/>
        </authorList>
    </citation>
    <scope>NUCLEOTIDE SEQUENCE</scope>
    <source>
        <strain evidence="1">CBS 247.69</strain>
    </source>
</reference>
<protein>
    <submittedName>
        <fullName evidence="1">Uncharacterized protein</fullName>
    </submittedName>
</protein>
<evidence type="ECO:0000313" key="1">
    <source>
        <dbReference type="EMBL" id="KAF9465187.1"/>
    </source>
</evidence>
<comment type="caution">
    <text evidence="1">The sequence shown here is derived from an EMBL/GenBank/DDBJ whole genome shotgun (WGS) entry which is preliminary data.</text>
</comment>
<dbReference type="EMBL" id="MU150249">
    <property type="protein sequence ID" value="KAF9465187.1"/>
    <property type="molecule type" value="Genomic_DNA"/>
</dbReference>
<accession>A0A9P6CGL1</accession>
<evidence type="ECO:0000313" key="2">
    <source>
        <dbReference type="Proteomes" id="UP000807353"/>
    </source>
</evidence>
<dbReference type="AlphaFoldDB" id="A0A9P6CGL1"/>
<name>A0A9P6CGL1_9AGAR</name>
<sequence>MGYHEIHGSISVTTIRNLGHTCKEILSCVPGSTTILSAEQILGNTGCHLLIGIQKARSLEMKGSSELDTIGCLCILQNHSNIQGSLHPTLILYHSLGLSCIASAGRSWRGGSYRKRPLPVFFSRCPLTPGREI</sequence>
<dbReference type="Proteomes" id="UP000807353">
    <property type="component" value="Unassembled WGS sequence"/>
</dbReference>
<keyword evidence="2" id="KW-1185">Reference proteome</keyword>